<dbReference type="PANTHER" id="PTHR43584:SF8">
    <property type="entry name" value="N-ACETYLMURAMATE ALPHA-1-PHOSPHATE URIDYLYLTRANSFERASE"/>
    <property type="match status" value="1"/>
</dbReference>
<proteinExistence type="predicted"/>
<dbReference type="InterPro" id="IPR011004">
    <property type="entry name" value="Trimer_LpxA-like_sf"/>
</dbReference>
<dbReference type="Proteomes" id="UP000663923">
    <property type="component" value="Chromosome"/>
</dbReference>
<accession>A0ABX7T317</accession>
<keyword evidence="2" id="KW-0012">Acyltransferase</keyword>
<evidence type="ECO:0000256" key="2">
    <source>
        <dbReference type="ARBA" id="ARBA00023315"/>
    </source>
</evidence>
<dbReference type="InterPro" id="IPR050065">
    <property type="entry name" value="GlmU-like"/>
</dbReference>
<evidence type="ECO:0000256" key="1">
    <source>
        <dbReference type="ARBA" id="ARBA00022679"/>
    </source>
</evidence>
<sequence length="205" mass="21853">MSDDWGYGRWIAGFADSSLSPYLDHKPWALTANCEAVVIEMIDGLSGDFAIVGDIAIAKSATVEDGAIIKGPAIIGPRSFIASGAYIRDGCWMQADNIIGPGCELKSSFLFEHAKLAHLSFVGDTVMGRAVNIEAGAMIANFRNEMIDPKIVIKHEGKTIDTGRTKFGALVGDDCRIGANAVIAPGALLERNTIVERLSLVDQSL</sequence>
<evidence type="ECO:0000313" key="4">
    <source>
        <dbReference type="Proteomes" id="UP000663923"/>
    </source>
</evidence>
<keyword evidence="1 3" id="KW-0808">Transferase</keyword>
<gene>
    <name evidence="3" type="ORF">J4G78_17565</name>
</gene>
<dbReference type="SUPFAM" id="SSF51161">
    <property type="entry name" value="Trimeric LpxA-like enzymes"/>
    <property type="match status" value="1"/>
</dbReference>
<dbReference type="EMBL" id="CP071794">
    <property type="protein sequence ID" value="QTD55960.1"/>
    <property type="molecule type" value="Genomic_DNA"/>
</dbReference>
<name>A0ABX7T317_9SPHN</name>
<dbReference type="PANTHER" id="PTHR43584">
    <property type="entry name" value="NUCLEOTIDYL TRANSFERASE"/>
    <property type="match status" value="1"/>
</dbReference>
<reference evidence="3 4" key="1">
    <citation type="submission" date="2021-03" db="EMBL/GenBank/DDBJ databases">
        <title>Complete genome of Parasphingorhabdus_sp.JHSY0214.</title>
        <authorList>
            <person name="Yoo J.H."/>
            <person name="Bae J.W."/>
        </authorList>
    </citation>
    <scope>NUCLEOTIDE SEQUENCE [LARGE SCALE GENOMIC DNA]</scope>
    <source>
        <strain evidence="3 4">JHSY0214</strain>
    </source>
</reference>
<organism evidence="3 4">
    <name type="scientific">Parasphingorhabdus cellanae</name>
    <dbReference type="NCBI Taxonomy" id="2806553"/>
    <lineage>
        <taxon>Bacteria</taxon>
        <taxon>Pseudomonadati</taxon>
        <taxon>Pseudomonadota</taxon>
        <taxon>Alphaproteobacteria</taxon>
        <taxon>Sphingomonadales</taxon>
        <taxon>Sphingomonadaceae</taxon>
        <taxon>Parasphingorhabdus</taxon>
    </lineage>
</organism>
<dbReference type="GO" id="GO:0016740">
    <property type="term" value="F:transferase activity"/>
    <property type="evidence" value="ECO:0007669"/>
    <property type="project" value="UniProtKB-KW"/>
</dbReference>
<protein>
    <submittedName>
        <fullName evidence="3">Transferase</fullName>
    </submittedName>
</protein>
<keyword evidence="4" id="KW-1185">Reference proteome</keyword>
<evidence type="ECO:0000313" key="3">
    <source>
        <dbReference type="EMBL" id="QTD55960.1"/>
    </source>
</evidence>
<dbReference type="Gene3D" id="2.160.10.10">
    <property type="entry name" value="Hexapeptide repeat proteins"/>
    <property type="match status" value="1"/>
</dbReference>